<proteinExistence type="predicted"/>
<accession>A0ACC2W0C2</accession>
<evidence type="ECO:0000313" key="2">
    <source>
        <dbReference type="Proteomes" id="UP001241377"/>
    </source>
</evidence>
<protein>
    <submittedName>
        <fullName evidence="1">Uncharacterized protein</fullName>
    </submittedName>
</protein>
<dbReference type="EMBL" id="JASBWR010000035">
    <property type="protein sequence ID" value="KAJ9105128.1"/>
    <property type="molecule type" value="Genomic_DNA"/>
</dbReference>
<reference evidence="1" key="1">
    <citation type="submission" date="2023-04" db="EMBL/GenBank/DDBJ databases">
        <title>Draft Genome sequencing of Naganishia species isolated from polar environments using Oxford Nanopore Technology.</title>
        <authorList>
            <person name="Leo P."/>
            <person name="Venkateswaran K."/>
        </authorList>
    </citation>
    <scope>NUCLEOTIDE SEQUENCE</scope>
    <source>
        <strain evidence="1">MNA-CCFEE 5261</strain>
    </source>
</reference>
<sequence length="509" mass="54750">MSFSIIRESNDLPAFRPSSDFILPGRQRDHPSIDFGRPSIAQDDRASFSVEGCGDTCFSTPRYQPQRNGSRGPGSTLPEMTAVNFLAEFKGAIREMGMRAEDTPAREAVRSVLAGLATPHVATKKGSSTSIRSILKKRPSSEVMRIASARSLGHSLPPIPIDIAKAVSRKGSTYSIASTGRSTPIFVPEEEYTSASHITLSLPPPRNVRSNGKSSIGPLSLALHPVSEREEPVLRCDIVESASENNIDRLGVIPPQPSHFVPVSDKVSELVSDNIHGRSSSTNTAIEEIETIMTMDSPTTASYLKTHLSRPNSLVTENYVVPTSAPASAHPHTLQASQSTQRIGSHSALKSSRSTPAFVISTDWSSSRATANAKNGGHTKDHARPSSTYSYLEKELGLPRLPDRVVITSAKRGSRAETKIGTQRQLLSEVTGNAVRAAHTFSVAKETGRTTKVKGSLAAATSSSPEQVGKPRVADENGQSSPRKGVRKLKVEESTRVGEKDASLKVMRF</sequence>
<name>A0ACC2W0C2_9TREE</name>
<evidence type="ECO:0000313" key="1">
    <source>
        <dbReference type="EMBL" id="KAJ9105128.1"/>
    </source>
</evidence>
<dbReference type="Proteomes" id="UP001241377">
    <property type="component" value="Unassembled WGS sequence"/>
</dbReference>
<keyword evidence="2" id="KW-1185">Reference proteome</keyword>
<gene>
    <name evidence="1" type="ORF">QFC19_003586</name>
</gene>
<organism evidence="1 2">
    <name type="scientific">Naganishia cerealis</name>
    <dbReference type="NCBI Taxonomy" id="610337"/>
    <lineage>
        <taxon>Eukaryota</taxon>
        <taxon>Fungi</taxon>
        <taxon>Dikarya</taxon>
        <taxon>Basidiomycota</taxon>
        <taxon>Agaricomycotina</taxon>
        <taxon>Tremellomycetes</taxon>
        <taxon>Filobasidiales</taxon>
        <taxon>Filobasidiaceae</taxon>
        <taxon>Naganishia</taxon>
    </lineage>
</organism>
<comment type="caution">
    <text evidence="1">The sequence shown here is derived from an EMBL/GenBank/DDBJ whole genome shotgun (WGS) entry which is preliminary data.</text>
</comment>